<evidence type="ECO:0000313" key="1">
    <source>
        <dbReference type="EMBL" id="MDR6726969.1"/>
    </source>
</evidence>
<dbReference type="EMBL" id="JAVDTR010000021">
    <property type="protein sequence ID" value="MDR6726969.1"/>
    <property type="molecule type" value="Genomic_DNA"/>
</dbReference>
<organism evidence="1 2">
    <name type="scientific">Paenibacillus amylolyticus</name>
    <dbReference type="NCBI Taxonomy" id="1451"/>
    <lineage>
        <taxon>Bacteria</taxon>
        <taxon>Bacillati</taxon>
        <taxon>Bacillota</taxon>
        <taxon>Bacilli</taxon>
        <taxon>Bacillales</taxon>
        <taxon>Paenibacillaceae</taxon>
        <taxon>Paenibacillus</taxon>
    </lineage>
</organism>
<comment type="caution">
    <text evidence="1">The sequence shown here is derived from an EMBL/GenBank/DDBJ whole genome shotgun (WGS) entry which is preliminary data.</text>
</comment>
<protein>
    <submittedName>
        <fullName evidence="1">Uncharacterized protein</fullName>
    </submittedName>
</protein>
<sequence>MKISYQTIDVLKQKYTDTSQFYFSLFRHTKPMDFALHTEKTDLLKYLLSSEEFIEEYADFLPVNEDVLDQATVLNRYELEGSLISMFLQGTCTERIVADEIEARELAQALLSDLRVELDQWVVFKLGNQGWSKASMEATLSCFYIVFYATRRCWFILGFDDVY</sequence>
<name>A0AAP5H5Z2_PAEAM</name>
<evidence type="ECO:0000313" key="2">
    <source>
        <dbReference type="Proteomes" id="UP001254832"/>
    </source>
</evidence>
<accession>A0AAP5H5Z2</accession>
<reference evidence="1" key="1">
    <citation type="submission" date="2023-07" db="EMBL/GenBank/DDBJ databases">
        <title>Sorghum-associated microbial communities from plants grown in Nebraska, USA.</title>
        <authorList>
            <person name="Schachtman D."/>
        </authorList>
    </citation>
    <scope>NUCLEOTIDE SEQUENCE</scope>
    <source>
        <strain evidence="1">BE80</strain>
    </source>
</reference>
<dbReference type="RefSeq" id="WP_310145574.1">
    <property type="nucleotide sequence ID" value="NZ_JAVDTR010000021.1"/>
</dbReference>
<proteinExistence type="predicted"/>
<dbReference type="AlphaFoldDB" id="A0AAP5H5Z2"/>
<dbReference type="Proteomes" id="UP001254832">
    <property type="component" value="Unassembled WGS sequence"/>
</dbReference>
<gene>
    <name evidence="1" type="ORF">J2W91_005494</name>
</gene>